<evidence type="ECO:0000313" key="9">
    <source>
        <dbReference type="Proteomes" id="UP000789831"/>
    </source>
</evidence>
<dbReference type="InterPro" id="IPR036457">
    <property type="entry name" value="PPM-type-like_dom_sf"/>
</dbReference>
<feature type="compositionally biased region" description="Polar residues" evidence="6">
    <location>
        <begin position="1"/>
        <end position="11"/>
    </location>
</feature>
<gene>
    <name evidence="8" type="ORF">AGERDE_LOCUS4388</name>
</gene>
<feature type="domain" description="PPM-type phosphatase" evidence="7">
    <location>
        <begin position="92"/>
        <end position="368"/>
    </location>
</feature>
<feature type="compositionally biased region" description="Polar residues" evidence="6">
    <location>
        <begin position="52"/>
        <end position="65"/>
    </location>
</feature>
<feature type="region of interest" description="Disordered" evidence="6">
    <location>
        <begin position="1"/>
        <end position="65"/>
    </location>
</feature>
<dbReference type="InterPro" id="IPR000222">
    <property type="entry name" value="PP2C_BS"/>
</dbReference>
<dbReference type="SUPFAM" id="SSF81606">
    <property type="entry name" value="PP2C-like"/>
    <property type="match status" value="1"/>
</dbReference>
<comment type="similarity">
    <text evidence="1 5">Belongs to the PP2C family.</text>
</comment>
<evidence type="ECO:0000256" key="4">
    <source>
        <dbReference type="ARBA" id="ARBA00022912"/>
    </source>
</evidence>
<evidence type="ECO:0000259" key="7">
    <source>
        <dbReference type="PROSITE" id="PS51746"/>
    </source>
</evidence>
<feature type="compositionally biased region" description="Polar residues" evidence="6">
    <location>
        <begin position="24"/>
        <end position="34"/>
    </location>
</feature>
<evidence type="ECO:0000256" key="6">
    <source>
        <dbReference type="SAM" id="MobiDB-lite"/>
    </source>
</evidence>
<dbReference type="AlphaFoldDB" id="A0A9N8ZQQ3"/>
<evidence type="ECO:0000256" key="3">
    <source>
        <dbReference type="ARBA" id="ARBA00022801"/>
    </source>
</evidence>
<dbReference type="OrthoDB" id="10264738at2759"/>
<dbReference type="PANTHER" id="PTHR13832">
    <property type="entry name" value="PROTEIN PHOSPHATASE 2C"/>
    <property type="match status" value="1"/>
</dbReference>
<accession>A0A9N8ZQQ3</accession>
<dbReference type="InterPro" id="IPR001932">
    <property type="entry name" value="PPM-type_phosphatase-like_dom"/>
</dbReference>
<dbReference type="PANTHER" id="PTHR13832:SF837">
    <property type="entry name" value="PROTEIN PHOSPHATASE 2C-LIKE DOMAIN-CONTAINING PROTEIN 1"/>
    <property type="match status" value="1"/>
</dbReference>
<sequence>MSLSKSTSNGETVKKDLNSKTENSDTTIVIPNATSHKKSEGSLESLELTLSPSQITPKENENYQGLNANNSEIKQSNDNSPSRQQTKFPYFQIGVSEDRNKRCRRTMEDAHSFFYDFAGVEGQGFFAIFDGHAGKQAAEWCGSHFHETFQQVLQKNTHRSIPEVFHLAFLEADKELNQSAGKHSGCTAIAAFLRTEEIKDSEVTNGKENTPQATTASEIVESKKKSKRVLYTANVGDARAVLCRDGKAIRLSYDHKGSDAQEAKRITDAGGFVMNNRVNGVLAVTRSLGDSSMKEFVVGNPYTTETILTEKDPFLILACDGLWDVCEDQDAVDLIKGFTDPQIASKNLLDHALQNFSTDNLSVMVVRLMNG</sequence>
<protein>
    <submittedName>
        <fullName evidence="8">10842_t:CDS:1</fullName>
    </submittedName>
</protein>
<organism evidence="8 9">
    <name type="scientific">Ambispora gerdemannii</name>
    <dbReference type="NCBI Taxonomy" id="144530"/>
    <lineage>
        <taxon>Eukaryota</taxon>
        <taxon>Fungi</taxon>
        <taxon>Fungi incertae sedis</taxon>
        <taxon>Mucoromycota</taxon>
        <taxon>Glomeromycotina</taxon>
        <taxon>Glomeromycetes</taxon>
        <taxon>Archaeosporales</taxon>
        <taxon>Ambisporaceae</taxon>
        <taxon>Ambispora</taxon>
    </lineage>
</organism>
<dbReference type="Pfam" id="PF00481">
    <property type="entry name" value="PP2C"/>
    <property type="match status" value="1"/>
</dbReference>
<evidence type="ECO:0000256" key="5">
    <source>
        <dbReference type="RuleBase" id="RU003465"/>
    </source>
</evidence>
<dbReference type="EMBL" id="CAJVPL010000501">
    <property type="protein sequence ID" value="CAG8503923.1"/>
    <property type="molecule type" value="Genomic_DNA"/>
</dbReference>
<feature type="compositionally biased region" description="Basic and acidic residues" evidence="6">
    <location>
        <begin position="12"/>
        <end position="23"/>
    </location>
</feature>
<dbReference type="GO" id="GO:0004722">
    <property type="term" value="F:protein serine/threonine phosphatase activity"/>
    <property type="evidence" value="ECO:0007669"/>
    <property type="project" value="InterPro"/>
</dbReference>
<dbReference type="Gene3D" id="3.60.40.10">
    <property type="entry name" value="PPM-type phosphatase domain"/>
    <property type="match status" value="1"/>
</dbReference>
<name>A0A9N8ZQQ3_9GLOM</name>
<evidence type="ECO:0000256" key="2">
    <source>
        <dbReference type="ARBA" id="ARBA00022723"/>
    </source>
</evidence>
<keyword evidence="9" id="KW-1185">Reference proteome</keyword>
<dbReference type="PROSITE" id="PS01032">
    <property type="entry name" value="PPM_1"/>
    <property type="match status" value="1"/>
</dbReference>
<dbReference type="PROSITE" id="PS51746">
    <property type="entry name" value="PPM_2"/>
    <property type="match status" value="1"/>
</dbReference>
<keyword evidence="2" id="KW-0479">Metal-binding</keyword>
<comment type="caution">
    <text evidence="8">The sequence shown here is derived from an EMBL/GenBank/DDBJ whole genome shotgun (WGS) entry which is preliminary data.</text>
</comment>
<dbReference type="FunFam" id="3.60.40.10:FF:000054">
    <property type="entry name" value="Protein phosphatase type 2C"/>
    <property type="match status" value="1"/>
</dbReference>
<dbReference type="CDD" id="cd00143">
    <property type="entry name" value="PP2Cc"/>
    <property type="match status" value="1"/>
</dbReference>
<dbReference type="SMART" id="SM00332">
    <property type="entry name" value="PP2Cc"/>
    <property type="match status" value="1"/>
</dbReference>
<evidence type="ECO:0000256" key="1">
    <source>
        <dbReference type="ARBA" id="ARBA00006702"/>
    </source>
</evidence>
<dbReference type="Proteomes" id="UP000789831">
    <property type="component" value="Unassembled WGS sequence"/>
</dbReference>
<dbReference type="GO" id="GO:0046872">
    <property type="term" value="F:metal ion binding"/>
    <property type="evidence" value="ECO:0007669"/>
    <property type="project" value="UniProtKB-KW"/>
</dbReference>
<feature type="compositionally biased region" description="Low complexity" evidence="6">
    <location>
        <begin position="42"/>
        <end position="51"/>
    </location>
</feature>
<proteinExistence type="inferred from homology"/>
<keyword evidence="3 5" id="KW-0378">Hydrolase</keyword>
<dbReference type="InterPro" id="IPR015655">
    <property type="entry name" value="PP2C"/>
</dbReference>
<keyword evidence="4 5" id="KW-0904">Protein phosphatase</keyword>
<evidence type="ECO:0000313" key="8">
    <source>
        <dbReference type="EMBL" id="CAG8503923.1"/>
    </source>
</evidence>
<reference evidence="8" key="1">
    <citation type="submission" date="2021-06" db="EMBL/GenBank/DDBJ databases">
        <authorList>
            <person name="Kallberg Y."/>
            <person name="Tangrot J."/>
            <person name="Rosling A."/>
        </authorList>
    </citation>
    <scope>NUCLEOTIDE SEQUENCE</scope>
    <source>
        <strain evidence="8">MT106</strain>
    </source>
</reference>